<reference evidence="2 3" key="1">
    <citation type="submission" date="2019-04" db="EMBL/GenBank/DDBJ databases">
        <authorList>
            <person name="Poehlein A."/>
            <person name="Bengelsdorf F.R."/>
            <person name="Duerre P."/>
            <person name="Daniel R."/>
        </authorList>
    </citation>
    <scope>NUCLEOTIDE SEQUENCE [LARGE SCALE GENOMIC DNA]</scope>
    <source>
        <strain evidence="2 3">BS-1</strain>
    </source>
</reference>
<evidence type="ECO:0000313" key="3">
    <source>
        <dbReference type="Proteomes" id="UP000297714"/>
    </source>
</evidence>
<dbReference type="EMBL" id="SRMQ01000009">
    <property type="protein sequence ID" value="TGJ75981.1"/>
    <property type="molecule type" value="Genomic_DNA"/>
</dbReference>
<accession>A0A4Z0Y9L4</accession>
<dbReference type="Gene3D" id="1.10.1760.20">
    <property type="match status" value="1"/>
</dbReference>
<sequence length="196" mass="21171">MREKETKLISMVIAALLCAIGIVIPMFAPKIVLEPASFTLASHVPTFIALFISPPVALAVSVGTTLGFFFAGFPIVIVLRAFSHVLFAMVGALLLKKNTSLLSSFAKTAGFGLLLAVIHAVSEITVVTLFYFGNRMPTDYYAHGYFTSVLLLVGVGTIIHSMVDFGISIFVWKPLSRVIQIPVNAREVLNKKAAVK</sequence>
<keyword evidence="3" id="KW-1185">Reference proteome</keyword>
<organism evidence="2 3">
    <name type="scientific">Caproiciproducens galactitolivorans</name>
    <dbReference type="NCBI Taxonomy" id="642589"/>
    <lineage>
        <taxon>Bacteria</taxon>
        <taxon>Bacillati</taxon>
        <taxon>Bacillota</taxon>
        <taxon>Clostridia</taxon>
        <taxon>Eubacteriales</taxon>
        <taxon>Acutalibacteraceae</taxon>
        <taxon>Caproiciproducens</taxon>
    </lineage>
</organism>
<gene>
    <name evidence="2" type="primary">niaX</name>
    <name evidence="2" type="ORF">CAGA_19570</name>
</gene>
<dbReference type="OrthoDB" id="1631895at2"/>
<comment type="caution">
    <text evidence="2">The sequence shown here is derived from an EMBL/GenBank/DDBJ whole genome shotgun (WGS) entry which is preliminary data.</text>
</comment>
<dbReference type="AlphaFoldDB" id="A0A4Z0Y9L4"/>
<keyword evidence="1" id="KW-1133">Transmembrane helix</keyword>
<dbReference type="Proteomes" id="UP000297714">
    <property type="component" value="Unassembled WGS sequence"/>
</dbReference>
<feature type="transmembrane region" description="Helical" evidence="1">
    <location>
        <begin position="40"/>
        <end position="62"/>
    </location>
</feature>
<feature type="transmembrane region" description="Helical" evidence="1">
    <location>
        <begin position="145"/>
        <end position="172"/>
    </location>
</feature>
<protein>
    <submittedName>
        <fullName evidence="2">Niacin transporter NiaX</fullName>
    </submittedName>
</protein>
<evidence type="ECO:0000256" key="1">
    <source>
        <dbReference type="SAM" id="Phobius"/>
    </source>
</evidence>
<feature type="transmembrane region" description="Helical" evidence="1">
    <location>
        <begin position="6"/>
        <end position="28"/>
    </location>
</feature>
<name>A0A4Z0Y9L4_9FIRM</name>
<proteinExistence type="predicted"/>
<keyword evidence="1" id="KW-0472">Membrane</keyword>
<feature type="transmembrane region" description="Helical" evidence="1">
    <location>
        <begin position="111"/>
        <end position="133"/>
    </location>
</feature>
<dbReference type="RefSeq" id="WP_135660278.1">
    <property type="nucleotide sequence ID" value="NZ_SRMQ01000009.1"/>
</dbReference>
<keyword evidence="1" id="KW-0812">Transmembrane</keyword>
<evidence type="ECO:0000313" key="2">
    <source>
        <dbReference type="EMBL" id="TGJ75981.1"/>
    </source>
</evidence>
<feature type="transmembrane region" description="Helical" evidence="1">
    <location>
        <begin position="68"/>
        <end position="95"/>
    </location>
</feature>